<reference evidence="3 4" key="1">
    <citation type="submission" date="2021-06" db="EMBL/GenBank/DDBJ databases">
        <title>Caerostris extrusa draft genome.</title>
        <authorList>
            <person name="Kono N."/>
            <person name="Arakawa K."/>
        </authorList>
    </citation>
    <scope>NUCLEOTIDE SEQUENCE [LARGE SCALE GENOMIC DNA]</scope>
</reference>
<keyword evidence="1" id="KW-0175">Coiled coil</keyword>
<comment type="caution">
    <text evidence="3">The sequence shown here is derived from an EMBL/GenBank/DDBJ whole genome shotgun (WGS) entry which is preliminary data.</text>
</comment>
<feature type="region of interest" description="Disordered" evidence="2">
    <location>
        <begin position="62"/>
        <end position="90"/>
    </location>
</feature>
<dbReference type="GO" id="GO:0032391">
    <property type="term" value="C:photoreceptor connecting cilium"/>
    <property type="evidence" value="ECO:0007669"/>
    <property type="project" value="TreeGrafter"/>
</dbReference>
<keyword evidence="4" id="KW-1185">Reference proteome</keyword>
<dbReference type="EMBL" id="BPLR01020748">
    <property type="protein sequence ID" value="GIX82110.1"/>
    <property type="molecule type" value="Genomic_DNA"/>
</dbReference>
<dbReference type="PANTHER" id="PTHR14240">
    <property type="entry name" value="RETINITIS PIGMENTOSA GTPASE REGULATOR-INTERACTING PROTEIN"/>
    <property type="match status" value="1"/>
</dbReference>
<dbReference type="Proteomes" id="UP001054945">
    <property type="component" value="Unassembled WGS sequence"/>
</dbReference>
<evidence type="ECO:0000256" key="1">
    <source>
        <dbReference type="SAM" id="Coils"/>
    </source>
</evidence>
<gene>
    <name evidence="3" type="primary">RPGRIP1L</name>
    <name evidence="3" type="ORF">CEXT_143621</name>
</gene>
<accession>A0AAV4NCQ3</accession>
<dbReference type="AlphaFoldDB" id="A0AAV4NCQ3"/>
<evidence type="ECO:0000256" key="2">
    <source>
        <dbReference type="SAM" id="MobiDB-lite"/>
    </source>
</evidence>
<evidence type="ECO:0000313" key="3">
    <source>
        <dbReference type="EMBL" id="GIX82110.1"/>
    </source>
</evidence>
<feature type="coiled-coil region" evidence="1">
    <location>
        <begin position="22"/>
        <end position="56"/>
    </location>
</feature>
<feature type="compositionally biased region" description="Polar residues" evidence="2">
    <location>
        <begin position="75"/>
        <end position="84"/>
    </location>
</feature>
<name>A0AAV4NCQ3_CAEEX</name>
<organism evidence="3 4">
    <name type="scientific">Caerostris extrusa</name>
    <name type="common">Bark spider</name>
    <name type="synonym">Caerostris bankana</name>
    <dbReference type="NCBI Taxonomy" id="172846"/>
    <lineage>
        <taxon>Eukaryota</taxon>
        <taxon>Metazoa</taxon>
        <taxon>Ecdysozoa</taxon>
        <taxon>Arthropoda</taxon>
        <taxon>Chelicerata</taxon>
        <taxon>Arachnida</taxon>
        <taxon>Araneae</taxon>
        <taxon>Araneomorphae</taxon>
        <taxon>Entelegynae</taxon>
        <taxon>Araneoidea</taxon>
        <taxon>Araneidae</taxon>
        <taxon>Caerostris</taxon>
    </lineage>
</organism>
<dbReference type="GO" id="GO:1905515">
    <property type="term" value="P:non-motile cilium assembly"/>
    <property type="evidence" value="ECO:0007669"/>
    <property type="project" value="TreeGrafter"/>
</dbReference>
<evidence type="ECO:0000313" key="4">
    <source>
        <dbReference type="Proteomes" id="UP001054945"/>
    </source>
</evidence>
<proteinExistence type="predicted"/>
<protein>
    <submittedName>
        <fullName evidence="3">Protein fantom</fullName>
    </submittedName>
</protein>
<dbReference type="InterPro" id="IPR031139">
    <property type="entry name" value="RPGRIP1_fam"/>
</dbReference>
<dbReference type="PANTHER" id="PTHR14240:SF1">
    <property type="entry name" value="PROTEIN FANTOM-RELATED"/>
    <property type="match status" value="1"/>
</dbReference>
<sequence length="90" mass="10690">MTRLLREKKSLELIHSPSHKRDLELEEMVEDLQDRIRQLEKTNTHLREKVLVAKQQVIMQTRRPNPYSHIPPKINSGNFKSGSSPFMYHQ</sequence>